<dbReference type="Proteomes" id="UP001154282">
    <property type="component" value="Unassembled WGS sequence"/>
</dbReference>
<protein>
    <submittedName>
        <fullName evidence="1">Uncharacterized protein</fullName>
    </submittedName>
</protein>
<gene>
    <name evidence="1" type="ORF">LITE_LOCUS5486</name>
</gene>
<comment type="caution">
    <text evidence="1">The sequence shown here is derived from an EMBL/GenBank/DDBJ whole genome shotgun (WGS) entry which is preliminary data.</text>
</comment>
<evidence type="ECO:0000313" key="2">
    <source>
        <dbReference type="Proteomes" id="UP001154282"/>
    </source>
</evidence>
<accession>A0AAV0HRI3</accession>
<proteinExistence type="predicted"/>
<dbReference type="EMBL" id="CAMGYJ010000002">
    <property type="protein sequence ID" value="CAI0387523.1"/>
    <property type="molecule type" value="Genomic_DNA"/>
</dbReference>
<organism evidence="1 2">
    <name type="scientific">Linum tenue</name>
    <dbReference type="NCBI Taxonomy" id="586396"/>
    <lineage>
        <taxon>Eukaryota</taxon>
        <taxon>Viridiplantae</taxon>
        <taxon>Streptophyta</taxon>
        <taxon>Embryophyta</taxon>
        <taxon>Tracheophyta</taxon>
        <taxon>Spermatophyta</taxon>
        <taxon>Magnoliopsida</taxon>
        <taxon>eudicotyledons</taxon>
        <taxon>Gunneridae</taxon>
        <taxon>Pentapetalae</taxon>
        <taxon>rosids</taxon>
        <taxon>fabids</taxon>
        <taxon>Malpighiales</taxon>
        <taxon>Linaceae</taxon>
        <taxon>Linum</taxon>
    </lineage>
</organism>
<dbReference type="AlphaFoldDB" id="A0AAV0HRI3"/>
<feature type="non-terminal residue" evidence="1">
    <location>
        <position position="59"/>
    </location>
</feature>
<name>A0AAV0HRI3_9ROSI</name>
<evidence type="ECO:0000313" key="1">
    <source>
        <dbReference type="EMBL" id="CAI0387523.1"/>
    </source>
</evidence>
<sequence length="59" mass="6685">MTKSVIIFTNCNVGGKCCPPPVHHLPVQSYKFHTCHRNQVQSPNHTLQYCGFHHPTLLS</sequence>
<keyword evidence="2" id="KW-1185">Reference proteome</keyword>
<reference evidence="1" key="1">
    <citation type="submission" date="2022-08" db="EMBL/GenBank/DDBJ databases">
        <authorList>
            <person name="Gutierrez-Valencia J."/>
        </authorList>
    </citation>
    <scope>NUCLEOTIDE SEQUENCE</scope>
</reference>